<keyword evidence="2" id="KW-0813">Transport</keyword>
<dbReference type="InterPro" id="IPR022837">
    <property type="entry name" value="MsrQ-like"/>
</dbReference>
<dbReference type="Proteomes" id="UP000183371">
    <property type="component" value="Unassembled WGS sequence"/>
</dbReference>
<keyword evidence="5" id="KW-0408">Iron</keyword>
<feature type="domain" description="Ferric oxidoreductase" evidence="8">
    <location>
        <begin position="46"/>
        <end position="157"/>
    </location>
</feature>
<dbReference type="PANTHER" id="PTHR36964">
    <property type="entry name" value="PROTEIN-METHIONINE-SULFOXIDE REDUCTASE HEME-BINDING SUBUNIT MSRQ"/>
    <property type="match status" value="1"/>
</dbReference>
<organism evidence="9 10">
    <name type="scientific">Pseudovibrio denitrificans</name>
    <dbReference type="NCBI Taxonomy" id="258256"/>
    <lineage>
        <taxon>Bacteria</taxon>
        <taxon>Pseudomonadati</taxon>
        <taxon>Pseudomonadota</taxon>
        <taxon>Alphaproteobacteria</taxon>
        <taxon>Hyphomicrobiales</taxon>
        <taxon>Stappiaceae</taxon>
        <taxon>Pseudovibrio</taxon>
    </lineage>
</organism>
<accession>A0A1I7DBE0</accession>
<dbReference type="RefSeq" id="WP_008549150.1">
    <property type="nucleotide sequence ID" value="NZ_FPBD01000008.1"/>
</dbReference>
<dbReference type="GO" id="GO:0016679">
    <property type="term" value="F:oxidoreductase activity, acting on diphenols and related substances as donors"/>
    <property type="evidence" value="ECO:0007669"/>
    <property type="project" value="TreeGrafter"/>
</dbReference>
<proteinExistence type="predicted"/>
<dbReference type="AlphaFoldDB" id="A0A1I7DBE0"/>
<dbReference type="GO" id="GO:0005886">
    <property type="term" value="C:plasma membrane"/>
    <property type="evidence" value="ECO:0007669"/>
    <property type="project" value="TreeGrafter"/>
</dbReference>
<evidence type="ECO:0000256" key="1">
    <source>
        <dbReference type="ARBA" id="ARBA00004141"/>
    </source>
</evidence>
<protein>
    <submittedName>
        <fullName evidence="9">Sulfoxide reductase heme-binding subunit YedZ</fullName>
    </submittedName>
</protein>
<evidence type="ECO:0000313" key="9">
    <source>
        <dbReference type="EMBL" id="SFU09038.1"/>
    </source>
</evidence>
<feature type="transmembrane region" description="Helical" evidence="7">
    <location>
        <begin position="12"/>
        <end position="30"/>
    </location>
</feature>
<dbReference type="EMBL" id="FPBD01000008">
    <property type="protein sequence ID" value="SFU09038.1"/>
    <property type="molecule type" value="Genomic_DNA"/>
</dbReference>
<dbReference type="Pfam" id="PF01794">
    <property type="entry name" value="Ferric_reduct"/>
    <property type="match status" value="1"/>
</dbReference>
<keyword evidence="6 7" id="KW-0472">Membrane</keyword>
<dbReference type="PANTHER" id="PTHR36964:SF1">
    <property type="entry name" value="PROTEIN-METHIONINE-SULFOXIDE REDUCTASE HEME-BINDING SUBUNIT MSRQ"/>
    <property type="match status" value="1"/>
</dbReference>
<keyword evidence="3 7" id="KW-0812">Transmembrane</keyword>
<reference evidence="10" key="1">
    <citation type="submission" date="2016-10" db="EMBL/GenBank/DDBJ databases">
        <authorList>
            <person name="Varghese N."/>
            <person name="Submissions S."/>
        </authorList>
    </citation>
    <scope>NUCLEOTIDE SEQUENCE [LARGE SCALE GENOMIC DNA]</scope>
    <source>
        <strain evidence="10">DSM 17465</strain>
    </source>
</reference>
<evidence type="ECO:0000256" key="5">
    <source>
        <dbReference type="ARBA" id="ARBA00023004"/>
    </source>
</evidence>
<evidence type="ECO:0000256" key="6">
    <source>
        <dbReference type="ARBA" id="ARBA00023136"/>
    </source>
</evidence>
<evidence type="ECO:0000256" key="7">
    <source>
        <dbReference type="SAM" id="Phobius"/>
    </source>
</evidence>
<feature type="transmembrane region" description="Helical" evidence="7">
    <location>
        <begin position="109"/>
        <end position="129"/>
    </location>
</feature>
<feature type="transmembrane region" description="Helical" evidence="7">
    <location>
        <begin position="170"/>
        <end position="187"/>
    </location>
</feature>
<evidence type="ECO:0000259" key="8">
    <source>
        <dbReference type="Pfam" id="PF01794"/>
    </source>
</evidence>
<keyword evidence="4 7" id="KW-1133">Transmembrane helix</keyword>
<evidence type="ECO:0000256" key="3">
    <source>
        <dbReference type="ARBA" id="ARBA00022692"/>
    </source>
</evidence>
<name>A0A1I7DBE0_9HYPH</name>
<keyword evidence="10" id="KW-1185">Reference proteome</keyword>
<evidence type="ECO:0000256" key="4">
    <source>
        <dbReference type="ARBA" id="ARBA00022989"/>
    </source>
</evidence>
<dbReference type="GO" id="GO:0010181">
    <property type="term" value="F:FMN binding"/>
    <property type="evidence" value="ECO:0007669"/>
    <property type="project" value="TreeGrafter"/>
</dbReference>
<feature type="transmembrane region" description="Helical" evidence="7">
    <location>
        <begin position="46"/>
        <end position="66"/>
    </location>
</feature>
<evidence type="ECO:0000313" key="10">
    <source>
        <dbReference type="Proteomes" id="UP000183371"/>
    </source>
</evidence>
<feature type="transmembrane region" description="Helical" evidence="7">
    <location>
        <begin position="149"/>
        <end position="164"/>
    </location>
</feature>
<sequence>MSYLRAFWNSPYTFWFILALPGLPIIGGLLREGEKLEHLLHPSGEFAARFLIVSLMITPLMFLTNGQRWVRWLLARRRYIGVAAGCYAALHLAIYLLDKGSLGPILEDLVKIGIWTGWLASLIFIPLTITSNDWSISKLGRSWKSLQKLAYPAAALVLAHWILLDFKIGPALVHFTPLILLQAYRYVHVTNKRKERKLTAHA</sequence>
<dbReference type="GO" id="GO:0020037">
    <property type="term" value="F:heme binding"/>
    <property type="evidence" value="ECO:0007669"/>
    <property type="project" value="TreeGrafter"/>
</dbReference>
<evidence type="ECO:0000256" key="2">
    <source>
        <dbReference type="ARBA" id="ARBA00022448"/>
    </source>
</evidence>
<dbReference type="InterPro" id="IPR013130">
    <property type="entry name" value="Fe3_Rdtase_TM_dom"/>
</dbReference>
<gene>
    <name evidence="9" type="ORF">SAMN05444141_108107</name>
</gene>
<feature type="transmembrane region" description="Helical" evidence="7">
    <location>
        <begin position="78"/>
        <end position="97"/>
    </location>
</feature>
<comment type="subcellular location">
    <subcellularLocation>
        <location evidence="1">Membrane</location>
        <topology evidence="1">Multi-pass membrane protein</topology>
    </subcellularLocation>
</comment>